<dbReference type="STRING" id="553973.CLOHYLEM_04071"/>
<accession>C0BWA4</accession>
<sequence length="74" mass="8332">MIIADVPGYPEQPRFELPLFCIRAVKPDQPQKSLLGAVIRGLFIACHVIGKTENLVIILKYLFFVQFPAPSFCL</sequence>
<reference evidence="1" key="1">
    <citation type="submission" date="2009-02" db="EMBL/GenBank/DDBJ databases">
        <authorList>
            <person name="Fulton L."/>
            <person name="Clifton S."/>
            <person name="Fulton B."/>
            <person name="Xu J."/>
            <person name="Minx P."/>
            <person name="Pepin K.H."/>
            <person name="Johnson M."/>
            <person name="Bhonagiri V."/>
            <person name="Nash W.E."/>
            <person name="Mardis E.R."/>
            <person name="Wilson R.K."/>
        </authorList>
    </citation>
    <scope>NUCLEOTIDE SEQUENCE [LARGE SCALE GENOMIC DNA]</scope>
    <source>
        <strain evidence="1">DSM 15053</strain>
    </source>
</reference>
<evidence type="ECO:0000313" key="2">
    <source>
        <dbReference type="Proteomes" id="UP000004893"/>
    </source>
</evidence>
<dbReference type="EMBL" id="ABYI02000004">
    <property type="protein sequence ID" value="EEG75791.1"/>
    <property type="molecule type" value="Genomic_DNA"/>
</dbReference>
<evidence type="ECO:0000313" key="1">
    <source>
        <dbReference type="EMBL" id="EEG75791.1"/>
    </source>
</evidence>
<protein>
    <submittedName>
        <fullName evidence="1">Uncharacterized protein</fullName>
    </submittedName>
</protein>
<keyword evidence="2" id="KW-1185">Reference proteome</keyword>
<dbReference type="Proteomes" id="UP000004893">
    <property type="component" value="Unassembled WGS sequence"/>
</dbReference>
<dbReference type="HOGENOM" id="CLU_2681174_0_0_9"/>
<comment type="caution">
    <text evidence="1">The sequence shown here is derived from an EMBL/GenBank/DDBJ whole genome shotgun (WGS) entry which is preliminary data.</text>
</comment>
<reference evidence="1" key="2">
    <citation type="submission" date="2013-06" db="EMBL/GenBank/DDBJ databases">
        <title>Draft genome sequence of Clostridium hylemonae (DSM 15053).</title>
        <authorList>
            <person name="Sudarsanam P."/>
            <person name="Ley R."/>
            <person name="Guruge J."/>
            <person name="Turnbaugh P.J."/>
            <person name="Mahowald M."/>
            <person name="Liep D."/>
            <person name="Gordon J."/>
        </authorList>
    </citation>
    <scope>NUCLEOTIDE SEQUENCE</scope>
    <source>
        <strain evidence="1">DSM 15053</strain>
    </source>
</reference>
<proteinExistence type="predicted"/>
<name>C0BWA4_9FIRM</name>
<organism evidence="1 2">
    <name type="scientific">[Clostridium] hylemonae DSM 15053</name>
    <dbReference type="NCBI Taxonomy" id="553973"/>
    <lineage>
        <taxon>Bacteria</taxon>
        <taxon>Bacillati</taxon>
        <taxon>Bacillota</taxon>
        <taxon>Clostridia</taxon>
        <taxon>Lachnospirales</taxon>
        <taxon>Lachnospiraceae</taxon>
    </lineage>
</organism>
<dbReference type="AlphaFoldDB" id="C0BWA4"/>
<gene>
    <name evidence="1" type="ORF">CLOHYLEM_04071</name>
</gene>